<feature type="signal peptide" evidence="5">
    <location>
        <begin position="1"/>
        <end position="30"/>
    </location>
</feature>
<feature type="domain" description="Ig-like" evidence="6">
    <location>
        <begin position="146"/>
        <end position="244"/>
    </location>
</feature>
<dbReference type="InterPro" id="IPR036179">
    <property type="entry name" value="Ig-like_dom_sf"/>
</dbReference>
<dbReference type="SMART" id="SM00407">
    <property type="entry name" value="IGc1"/>
    <property type="match status" value="2"/>
</dbReference>
<dbReference type="SMART" id="SM00406">
    <property type="entry name" value="IGv"/>
    <property type="match status" value="1"/>
</dbReference>
<dbReference type="PROSITE" id="PS50835">
    <property type="entry name" value="IG_LIKE"/>
    <property type="match status" value="3"/>
</dbReference>
<evidence type="ECO:0000259" key="6">
    <source>
        <dbReference type="PROSITE" id="PS50835"/>
    </source>
</evidence>
<dbReference type="Pfam" id="PF07686">
    <property type="entry name" value="V-set"/>
    <property type="match status" value="1"/>
</dbReference>
<feature type="domain" description="Ig-like" evidence="6">
    <location>
        <begin position="291"/>
        <end position="382"/>
    </location>
</feature>
<keyword evidence="8" id="KW-1185">Reference proteome</keyword>
<dbReference type="SMART" id="SM00409">
    <property type="entry name" value="IG"/>
    <property type="match status" value="2"/>
</dbReference>
<sequence>MGSITAPEMRALPLACLTLLLLHRSPGAGAQVVQGFKLHQPQDKVSVTAGETLTLSCTTSGDGPIGPVKWLKGWGSENETIYDQTVTFPRVMRTEIRSGTDFTIHIRDVHPEDAGTYYCVKFQKSVHGVSVFQHGNGTEVSVYAKPSSPTVSGPESRAGPGQSVPFTCTSGGFFPREIAVKWLKDGAQISAQQPQVTPGQTKSSYDVSSTVSVTLQEGDVRSQLECEVHHRTLPAPLRGSFRLSRALRGEGWGGHAGLCGPRGAGGLGERGAGGGAGDAAPQALPLSPVPPSVQVVADPPSPVEVNKTVNFTCHVKGFYPGDVAVAWLENGMEMSAGSTPPPTETPRGLFELRSLVEVQATEEKNGSVFTCRVVHDAQDPVNGTSTLRIAASAKDGLSDRSQTDNGA</sequence>
<evidence type="ECO:0000256" key="3">
    <source>
        <dbReference type="ARBA" id="ARBA00023180"/>
    </source>
</evidence>
<dbReference type="InterPro" id="IPR051755">
    <property type="entry name" value="Ig-like_CS_Receptor"/>
</dbReference>
<evidence type="ECO:0000256" key="1">
    <source>
        <dbReference type="ARBA" id="ARBA00022729"/>
    </source>
</evidence>
<proteinExistence type="predicted"/>
<dbReference type="InterPro" id="IPR013783">
    <property type="entry name" value="Ig-like_fold"/>
</dbReference>
<dbReference type="Proteomes" id="UP000694522">
    <property type="component" value="Unplaced"/>
</dbReference>
<name>A0A8B9IVQ8_9PSIT</name>
<dbReference type="InterPro" id="IPR003597">
    <property type="entry name" value="Ig_C1-set"/>
</dbReference>
<keyword evidence="1 5" id="KW-0732">Signal</keyword>
<evidence type="ECO:0000313" key="8">
    <source>
        <dbReference type="Proteomes" id="UP000694522"/>
    </source>
</evidence>
<reference evidence="7" key="2">
    <citation type="submission" date="2025-09" db="UniProtKB">
        <authorList>
            <consortium name="Ensembl"/>
        </authorList>
    </citation>
    <scope>IDENTIFICATION</scope>
</reference>
<evidence type="ECO:0000313" key="7">
    <source>
        <dbReference type="Ensembl" id="ENSACOP00000009558.1"/>
    </source>
</evidence>
<dbReference type="Ensembl" id="ENSACOT00000009887.1">
    <property type="protein sequence ID" value="ENSACOP00000009558.1"/>
    <property type="gene ID" value="ENSACOG00000006666.1"/>
</dbReference>
<dbReference type="AlphaFoldDB" id="A0A8B9IVQ8"/>
<protein>
    <recommendedName>
        <fullName evidence="6">Ig-like domain-containing protein</fullName>
    </recommendedName>
</protein>
<keyword evidence="3" id="KW-0325">Glycoprotein</keyword>
<dbReference type="InterPro" id="IPR013106">
    <property type="entry name" value="Ig_V-set"/>
</dbReference>
<dbReference type="Gene3D" id="2.60.40.10">
    <property type="entry name" value="Immunoglobulins"/>
    <property type="match status" value="3"/>
</dbReference>
<keyword evidence="2" id="KW-1015">Disulfide bond</keyword>
<feature type="chain" id="PRO_5034340947" description="Ig-like domain-containing protein" evidence="5">
    <location>
        <begin position="31"/>
        <end position="407"/>
    </location>
</feature>
<reference evidence="7" key="1">
    <citation type="submission" date="2025-08" db="UniProtKB">
        <authorList>
            <consortium name="Ensembl"/>
        </authorList>
    </citation>
    <scope>IDENTIFICATION</scope>
</reference>
<dbReference type="SUPFAM" id="SSF48726">
    <property type="entry name" value="Immunoglobulin"/>
    <property type="match status" value="3"/>
</dbReference>
<dbReference type="PANTHER" id="PTHR19971">
    <property type="entry name" value="SIGNAL-REGULATORY PROTEIN BETA"/>
    <property type="match status" value="1"/>
</dbReference>
<evidence type="ECO:0000256" key="4">
    <source>
        <dbReference type="ARBA" id="ARBA00023319"/>
    </source>
</evidence>
<dbReference type="InterPro" id="IPR007110">
    <property type="entry name" value="Ig-like_dom"/>
</dbReference>
<feature type="domain" description="Ig-like" evidence="6">
    <location>
        <begin position="7"/>
        <end position="119"/>
    </location>
</feature>
<dbReference type="FunFam" id="2.60.40.10:FF:000295">
    <property type="entry name" value="Tyrosine-protein phosphatase non-receptor type substrate 1"/>
    <property type="match status" value="1"/>
</dbReference>
<accession>A0A8B9IVQ8</accession>
<evidence type="ECO:0000256" key="2">
    <source>
        <dbReference type="ARBA" id="ARBA00023157"/>
    </source>
</evidence>
<dbReference type="Pfam" id="PF07654">
    <property type="entry name" value="C1-set"/>
    <property type="match status" value="2"/>
</dbReference>
<dbReference type="InterPro" id="IPR003599">
    <property type="entry name" value="Ig_sub"/>
</dbReference>
<keyword evidence="4" id="KW-0393">Immunoglobulin domain</keyword>
<evidence type="ECO:0000256" key="5">
    <source>
        <dbReference type="SAM" id="SignalP"/>
    </source>
</evidence>
<organism evidence="7 8">
    <name type="scientific">Amazona collaria</name>
    <name type="common">yellow-billed parrot</name>
    <dbReference type="NCBI Taxonomy" id="241587"/>
    <lineage>
        <taxon>Eukaryota</taxon>
        <taxon>Metazoa</taxon>
        <taxon>Chordata</taxon>
        <taxon>Craniata</taxon>
        <taxon>Vertebrata</taxon>
        <taxon>Euteleostomi</taxon>
        <taxon>Archelosauria</taxon>
        <taxon>Archosauria</taxon>
        <taxon>Dinosauria</taxon>
        <taxon>Saurischia</taxon>
        <taxon>Theropoda</taxon>
        <taxon>Coelurosauria</taxon>
        <taxon>Aves</taxon>
        <taxon>Neognathae</taxon>
        <taxon>Neoaves</taxon>
        <taxon>Telluraves</taxon>
        <taxon>Australaves</taxon>
        <taxon>Psittaciformes</taxon>
        <taxon>Psittacidae</taxon>
        <taxon>Amazona</taxon>
    </lineage>
</organism>